<evidence type="ECO:0000256" key="5">
    <source>
        <dbReference type="ARBA" id="ARBA00036343"/>
    </source>
</evidence>
<dbReference type="PANTHER" id="PTHR11941">
    <property type="entry name" value="ENOYL-COA HYDRATASE-RELATED"/>
    <property type="match status" value="1"/>
</dbReference>
<accession>A0AAV2IR63</accession>
<evidence type="ECO:0000256" key="11">
    <source>
        <dbReference type="ARBA" id="ARBA00047446"/>
    </source>
</evidence>
<evidence type="ECO:0000256" key="7">
    <source>
        <dbReference type="ARBA" id="ARBA00038883"/>
    </source>
</evidence>
<dbReference type="PANTHER" id="PTHR11941:SF27">
    <property type="entry name" value="ETHYLMALONYL-COA DECARBOXYLASE"/>
    <property type="match status" value="1"/>
</dbReference>
<evidence type="ECO:0000256" key="10">
    <source>
        <dbReference type="ARBA" id="ARBA00042182"/>
    </source>
</evidence>
<keyword evidence="4" id="KW-0456">Lyase</keyword>
<dbReference type="EMBL" id="CAXITT010000988">
    <property type="protein sequence ID" value="CAL1547474.1"/>
    <property type="molecule type" value="Genomic_DNA"/>
</dbReference>
<evidence type="ECO:0000256" key="3">
    <source>
        <dbReference type="ARBA" id="ARBA00022490"/>
    </source>
</evidence>
<dbReference type="SUPFAM" id="SSF52096">
    <property type="entry name" value="ClpP/crotonase"/>
    <property type="match status" value="1"/>
</dbReference>
<comment type="catalytic activity">
    <reaction evidence="5">
        <text>(2S)-ethylmalonyl-CoA + H(+) = butanoyl-CoA + CO2</text>
        <dbReference type="Rhea" id="RHEA:32131"/>
        <dbReference type="ChEBI" id="CHEBI:15378"/>
        <dbReference type="ChEBI" id="CHEBI:16526"/>
        <dbReference type="ChEBI" id="CHEBI:57371"/>
        <dbReference type="ChEBI" id="CHEBI:60909"/>
        <dbReference type="EC" id="4.1.1.94"/>
    </reaction>
    <physiologicalReaction direction="left-to-right" evidence="5">
        <dbReference type="Rhea" id="RHEA:32132"/>
    </physiologicalReaction>
</comment>
<evidence type="ECO:0000256" key="12">
    <source>
        <dbReference type="ARBA" id="ARBA00056546"/>
    </source>
</evidence>
<evidence type="ECO:0000256" key="2">
    <source>
        <dbReference type="ARBA" id="ARBA00005254"/>
    </source>
</evidence>
<evidence type="ECO:0000256" key="6">
    <source>
        <dbReference type="ARBA" id="ARBA00036541"/>
    </source>
</evidence>
<proteinExistence type="inferred from homology"/>
<keyword evidence="15" id="KW-1185">Reference proteome</keyword>
<dbReference type="GO" id="GO:0006635">
    <property type="term" value="P:fatty acid beta-oxidation"/>
    <property type="evidence" value="ECO:0007669"/>
    <property type="project" value="TreeGrafter"/>
</dbReference>
<sequence>MIKINILIATLINMATRLFKSILTWSPQSSVSRFLSVINQPDLLAIRKDLQKFEGGSVDLHTDEETGIAVMTLNNPEKRNSLTGKMMVDMADRVSQLEKWANGRGLIVLGTGGHFCSGGDLTFVQKALHYGGEMAAFQHDTLTRLHNLPLVSVALLQGHTLGGGAELSTACDFRVMSSTARIGFVQIKMGVTAGWGATTRLVHLLGRHKALGLLSSAKVFSAEEALGEGLVDHILPYSLAQSEELDECKKWLSSNYCAYDADLIQGVKSSVVYSELNPDINTSLKFEREVFTKFWGGPLQKAALAAKIKHK</sequence>
<comment type="catalytic activity">
    <reaction evidence="6">
        <text>(2R)-ethylmalonyl-CoA + H(+) = butanoyl-CoA + CO2</text>
        <dbReference type="Rhea" id="RHEA:59540"/>
        <dbReference type="ChEBI" id="CHEBI:15378"/>
        <dbReference type="ChEBI" id="CHEBI:16526"/>
        <dbReference type="ChEBI" id="CHEBI:57371"/>
        <dbReference type="ChEBI" id="CHEBI:85316"/>
        <dbReference type="EC" id="4.1.1.94"/>
    </reaction>
    <physiologicalReaction direction="left-to-right" evidence="6">
        <dbReference type="Rhea" id="RHEA:59541"/>
    </physiologicalReaction>
</comment>
<dbReference type="Gene3D" id="3.90.226.10">
    <property type="entry name" value="2-enoyl-CoA Hydratase, Chain A, domain 1"/>
    <property type="match status" value="1"/>
</dbReference>
<dbReference type="GO" id="GO:0005829">
    <property type="term" value="C:cytosol"/>
    <property type="evidence" value="ECO:0007669"/>
    <property type="project" value="UniProtKB-SubCell"/>
</dbReference>
<reference evidence="14 15" key="1">
    <citation type="submission" date="2024-04" db="EMBL/GenBank/DDBJ databases">
        <authorList>
            <consortium name="Genoscope - CEA"/>
            <person name="William W."/>
        </authorList>
    </citation>
    <scope>NUCLEOTIDE SEQUENCE [LARGE SCALE GENOMIC DNA]</scope>
</reference>
<organism evidence="14 15">
    <name type="scientific">Lymnaea stagnalis</name>
    <name type="common">Great pond snail</name>
    <name type="synonym">Helix stagnalis</name>
    <dbReference type="NCBI Taxonomy" id="6523"/>
    <lineage>
        <taxon>Eukaryota</taxon>
        <taxon>Metazoa</taxon>
        <taxon>Spiralia</taxon>
        <taxon>Lophotrochozoa</taxon>
        <taxon>Mollusca</taxon>
        <taxon>Gastropoda</taxon>
        <taxon>Heterobranchia</taxon>
        <taxon>Euthyneura</taxon>
        <taxon>Panpulmonata</taxon>
        <taxon>Hygrophila</taxon>
        <taxon>Lymnaeoidea</taxon>
        <taxon>Lymnaeidae</taxon>
        <taxon>Lymnaea</taxon>
    </lineage>
</organism>
<evidence type="ECO:0000256" key="13">
    <source>
        <dbReference type="RuleBase" id="RU003707"/>
    </source>
</evidence>
<dbReference type="InterPro" id="IPR029045">
    <property type="entry name" value="ClpP/crotonase-like_dom_sf"/>
</dbReference>
<protein>
    <recommendedName>
        <fullName evidence="8">Ethylmalonyl-CoA decarboxylase</fullName>
        <ecNumber evidence="7">4.1.1.94</ecNumber>
    </recommendedName>
    <alternativeName>
        <fullName evidence="10">Enoyl-CoA hydratase domain-containing protein 1</fullName>
    </alternativeName>
    <alternativeName>
        <fullName evidence="9">Methylmalonyl-CoA decarboxylase</fullName>
    </alternativeName>
</protein>
<dbReference type="PROSITE" id="PS00166">
    <property type="entry name" value="ENOYL_COA_HYDRATASE"/>
    <property type="match status" value="1"/>
</dbReference>
<dbReference type="Pfam" id="PF00378">
    <property type="entry name" value="ECH_1"/>
    <property type="match status" value="1"/>
</dbReference>
<comment type="function">
    <text evidence="12">Decarboxylates ethylmalonyl-CoA, a potentially toxic metabolite, to form butyryl-CoA, suggesting it might be involved in metabolite proofreading. Acts preferentially on (S)-ethylmalonyl-CoA but also has some activity on the (R)-isomer. Also has methylmalonyl-CoA decarboxylase activity at lower level.</text>
</comment>
<dbReference type="GO" id="GO:0004492">
    <property type="term" value="F:methyl/ethyl malonyl-CoA decarboxylase activity"/>
    <property type="evidence" value="ECO:0007669"/>
    <property type="project" value="UniProtKB-EC"/>
</dbReference>
<evidence type="ECO:0000256" key="9">
    <source>
        <dbReference type="ARBA" id="ARBA00042052"/>
    </source>
</evidence>
<dbReference type="AlphaFoldDB" id="A0AAV2IR63"/>
<dbReference type="CDD" id="cd06558">
    <property type="entry name" value="crotonase-like"/>
    <property type="match status" value="1"/>
</dbReference>
<dbReference type="InterPro" id="IPR018376">
    <property type="entry name" value="Enoyl-CoA_hyd/isom_CS"/>
</dbReference>
<comment type="catalytic activity">
    <reaction evidence="11">
        <text>(S)-methylmalonyl-CoA + H(+) = propanoyl-CoA + CO2</text>
        <dbReference type="Rhea" id="RHEA:61340"/>
        <dbReference type="ChEBI" id="CHEBI:15378"/>
        <dbReference type="ChEBI" id="CHEBI:16526"/>
        <dbReference type="ChEBI" id="CHEBI:57327"/>
        <dbReference type="ChEBI" id="CHEBI:57392"/>
        <dbReference type="EC" id="4.1.1.94"/>
    </reaction>
    <physiologicalReaction direction="left-to-right" evidence="11">
        <dbReference type="Rhea" id="RHEA:61341"/>
    </physiologicalReaction>
</comment>
<evidence type="ECO:0000313" key="14">
    <source>
        <dbReference type="EMBL" id="CAL1547474.1"/>
    </source>
</evidence>
<comment type="caution">
    <text evidence="14">The sequence shown here is derived from an EMBL/GenBank/DDBJ whole genome shotgun (WGS) entry which is preliminary data.</text>
</comment>
<evidence type="ECO:0000256" key="4">
    <source>
        <dbReference type="ARBA" id="ARBA00023239"/>
    </source>
</evidence>
<dbReference type="EC" id="4.1.1.94" evidence="7"/>
<name>A0AAV2IR63_LYMST</name>
<evidence type="ECO:0000256" key="1">
    <source>
        <dbReference type="ARBA" id="ARBA00004514"/>
    </source>
</evidence>
<evidence type="ECO:0000256" key="8">
    <source>
        <dbReference type="ARBA" id="ARBA00039903"/>
    </source>
</evidence>
<dbReference type="InterPro" id="IPR001753">
    <property type="entry name" value="Enoyl-CoA_hydra/iso"/>
</dbReference>
<dbReference type="Proteomes" id="UP001497497">
    <property type="component" value="Unassembled WGS sequence"/>
</dbReference>
<evidence type="ECO:0000313" key="15">
    <source>
        <dbReference type="Proteomes" id="UP001497497"/>
    </source>
</evidence>
<comment type="similarity">
    <text evidence="2 13">Belongs to the enoyl-CoA hydratase/isomerase family.</text>
</comment>
<gene>
    <name evidence="14" type="ORF">GSLYS_00020791001</name>
</gene>
<keyword evidence="3" id="KW-0963">Cytoplasm</keyword>
<comment type="subcellular location">
    <subcellularLocation>
        <location evidence="1">Cytoplasm</location>
        <location evidence="1">Cytosol</location>
    </subcellularLocation>
</comment>